<accession>A0AB34QYU0</accession>
<proteinExistence type="predicted"/>
<dbReference type="RefSeq" id="WP_282959336.1">
    <property type="nucleotide sequence ID" value="NZ_JABBDB010000004.1"/>
</dbReference>
<dbReference type="EMBL" id="JXCL01000004">
    <property type="protein sequence ID" value="KIL25175.1"/>
    <property type="molecule type" value="Genomic_DNA"/>
</dbReference>
<name>A0AB34QYU0_BACPU</name>
<organism evidence="1 2">
    <name type="scientific">Bacillus pumilus</name>
    <name type="common">Bacillus mesentericus</name>
    <dbReference type="NCBI Taxonomy" id="1408"/>
    <lineage>
        <taxon>Bacteria</taxon>
        <taxon>Bacillati</taxon>
        <taxon>Bacillota</taxon>
        <taxon>Bacilli</taxon>
        <taxon>Bacillales</taxon>
        <taxon>Bacillaceae</taxon>
        <taxon>Bacillus</taxon>
    </lineage>
</organism>
<reference evidence="1 2" key="1">
    <citation type="submission" date="2014-12" db="EMBL/GenBank/DDBJ databases">
        <title>Draft Genome Sequences of Five Spore-Forming Food Isolates of Bacillus pumilus.</title>
        <authorList>
            <person name="de Jong A."/>
            <person name="van Heel A.J."/>
            <person name="Montalban-Lopez M."/>
            <person name="Krawczyk A.O."/>
            <person name="Berendsen E.M."/>
            <person name="Wells-Bennik M."/>
            <person name="Kuipers O.P."/>
        </authorList>
    </citation>
    <scope>NUCLEOTIDE SEQUENCE [LARGE SCALE GENOMIC DNA]</scope>
    <source>
        <strain evidence="1 2">B4127</strain>
    </source>
</reference>
<evidence type="ECO:0000313" key="2">
    <source>
        <dbReference type="Proteomes" id="UP000031978"/>
    </source>
</evidence>
<protein>
    <submittedName>
        <fullName evidence="1">Uncharacterized protein</fullName>
    </submittedName>
</protein>
<dbReference type="AlphaFoldDB" id="A0AB34QYU0"/>
<comment type="caution">
    <text evidence="1">The sequence shown here is derived from an EMBL/GenBank/DDBJ whole genome shotgun (WGS) entry which is preliminary data.</text>
</comment>
<evidence type="ECO:0000313" key="1">
    <source>
        <dbReference type="EMBL" id="KIL25175.1"/>
    </source>
</evidence>
<dbReference type="Proteomes" id="UP000031978">
    <property type="component" value="Unassembled WGS sequence"/>
</dbReference>
<gene>
    <name evidence="1" type="ORF">B4127_0159</name>
</gene>
<sequence length="42" mass="4662">MEVIEFSADASRLIKKEITAVSVSLKQRGDSLYKGNTHDLPN</sequence>